<accession>A0AA36M729</accession>
<sequence>MSPSTIGLLSLILLMSCFLQVYSVPAAYICKGRKRGENCFVMINLLRSPLQSPNWSVSSWNRAMNQQKAYQQLFQEPEVVRRRRSRSLRYGRGQPLLL</sequence>
<comment type="caution">
    <text evidence="1">The sequence shown here is derived from an EMBL/GenBank/DDBJ whole genome shotgun (WGS) entry which is preliminary data.</text>
</comment>
<proteinExistence type="predicted"/>
<dbReference type="EMBL" id="CATQJL010000223">
    <property type="protein sequence ID" value="CAJ0600303.1"/>
    <property type="molecule type" value="Genomic_DNA"/>
</dbReference>
<evidence type="ECO:0000313" key="2">
    <source>
        <dbReference type="Proteomes" id="UP001176961"/>
    </source>
</evidence>
<evidence type="ECO:0000313" key="1">
    <source>
        <dbReference type="EMBL" id="CAJ0600303.1"/>
    </source>
</evidence>
<keyword evidence="2" id="KW-1185">Reference proteome</keyword>
<protein>
    <submittedName>
        <fullName evidence="1">Uncharacterized protein</fullName>
    </submittedName>
</protein>
<gene>
    <name evidence="1" type="ORF">CYNAS_LOCUS12286</name>
</gene>
<dbReference type="Proteomes" id="UP001176961">
    <property type="component" value="Unassembled WGS sequence"/>
</dbReference>
<name>A0AA36M729_CYLNA</name>
<organism evidence="1 2">
    <name type="scientific">Cylicocyclus nassatus</name>
    <name type="common">Nematode worm</name>
    <dbReference type="NCBI Taxonomy" id="53992"/>
    <lineage>
        <taxon>Eukaryota</taxon>
        <taxon>Metazoa</taxon>
        <taxon>Ecdysozoa</taxon>
        <taxon>Nematoda</taxon>
        <taxon>Chromadorea</taxon>
        <taxon>Rhabditida</taxon>
        <taxon>Rhabditina</taxon>
        <taxon>Rhabditomorpha</taxon>
        <taxon>Strongyloidea</taxon>
        <taxon>Strongylidae</taxon>
        <taxon>Cylicocyclus</taxon>
    </lineage>
</organism>
<dbReference type="AlphaFoldDB" id="A0AA36M729"/>
<reference evidence="1" key="1">
    <citation type="submission" date="2023-07" db="EMBL/GenBank/DDBJ databases">
        <authorList>
            <consortium name="CYATHOMIX"/>
        </authorList>
    </citation>
    <scope>NUCLEOTIDE SEQUENCE</scope>
    <source>
        <strain evidence="1">N/A</strain>
    </source>
</reference>